<evidence type="ECO:0000256" key="3">
    <source>
        <dbReference type="ARBA" id="ARBA00022475"/>
    </source>
</evidence>
<gene>
    <name evidence="9" type="ORF">EJ995_04915</name>
</gene>
<evidence type="ECO:0000256" key="4">
    <source>
        <dbReference type="ARBA" id="ARBA00022692"/>
    </source>
</evidence>
<feature type="transmembrane region" description="Helical" evidence="7">
    <location>
        <begin position="201"/>
        <end position="223"/>
    </location>
</feature>
<keyword evidence="3" id="KW-1003">Cell membrane</keyword>
<dbReference type="EMBL" id="CP034549">
    <property type="protein sequence ID" value="AZQ43607.1"/>
    <property type="molecule type" value="Genomic_DNA"/>
</dbReference>
<dbReference type="InterPro" id="IPR050366">
    <property type="entry name" value="BP-dependent_transpt_permease"/>
</dbReference>
<reference evidence="9 10" key="1">
    <citation type="submission" date="2018-12" db="EMBL/GenBank/DDBJ databases">
        <title>Complete genome of Nonlabens sp. MJ115.</title>
        <authorList>
            <person name="Choi H.S."/>
            <person name="Jung J."/>
        </authorList>
    </citation>
    <scope>NUCLEOTIDE SEQUENCE [LARGE SCALE GENOMIC DNA]</scope>
    <source>
        <strain evidence="9 10">MJ115</strain>
    </source>
</reference>
<keyword evidence="5 7" id="KW-1133">Transmembrane helix</keyword>
<keyword evidence="10" id="KW-1185">Reference proteome</keyword>
<dbReference type="AlphaFoldDB" id="A0A3S9MWU3"/>
<feature type="domain" description="ABC transmembrane type-1" evidence="8">
    <location>
        <begin position="166"/>
        <end position="356"/>
    </location>
</feature>
<dbReference type="Proteomes" id="UP000279600">
    <property type="component" value="Chromosome"/>
</dbReference>
<feature type="transmembrane region" description="Helical" evidence="7">
    <location>
        <begin position="229"/>
        <end position="248"/>
    </location>
</feature>
<feature type="transmembrane region" description="Helical" evidence="7">
    <location>
        <begin position="279"/>
        <end position="301"/>
    </location>
</feature>
<keyword evidence="4 7" id="KW-0812">Transmembrane</keyword>
<organism evidence="9 10">
    <name type="scientific">Nonlabens ponticola</name>
    <dbReference type="NCBI Taxonomy" id="2496866"/>
    <lineage>
        <taxon>Bacteria</taxon>
        <taxon>Pseudomonadati</taxon>
        <taxon>Bacteroidota</taxon>
        <taxon>Flavobacteriia</taxon>
        <taxon>Flavobacteriales</taxon>
        <taxon>Flavobacteriaceae</taxon>
        <taxon>Nonlabens</taxon>
    </lineage>
</organism>
<dbReference type="GO" id="GO:0005886">
    <property type="term" value="C:plasma membrane"/>
    <property type="evidence" value="ECO:0007669"/>
    <property type="project" value="UniProtKB-SubCell"/>
</dbReference>
<name>A0A3S9MWU3_9FLAO</name>
<evidence type="ECO:0000256" key="7">
    <source>
        <dbReference type="RuleBase" id="RU363032"/>
    </source>
</evidence>
<evidence type="ECO:0000313" key="9">
    <source>
        <dbReference type="EMBL" id="AZQ43607.1"/>
    </source>
</evidence>
<feature type="transmembrane region" description="Helical" evidence="7">
    <location>
        <begin position="20"/>
        <end position="43"/>
    </location>
</feature>
<dbReference type="OrthoDB" id="9783218at2"/>
<comment type="similarity">
    <text evidence="7">Belongs to the binding-protein-dependent transport system permease family.</text>
</comment>
<dbReference type="InterPro" id="IPR000515">
    <property type="entry name" value="MetI-like"/>
</dbReference>
<accession>A0A3S9MWU3</accession>
<evidence type="ECO:0000259" key="8">
    <source>
        <dbReference type="PROSITE" id="PS50928"/>
    </source>
</evidence>
<feature type="transmembrane region" description="Helical" evidence="7">
    <location>
        <begin position="335"/>
        <end position="359"/>
    </location>
</feature>
<evidence type="ECO:0000313" key="10">
    <source>
        <dbReference type="Proteomes" id="UP000279600"/>
    </source>
</evidence>
<keyword evidence="2 7" id="KW-0813">Transport</keyword>
<dbReference type="CDD" id="cd06261">
    <property type="entry name" value="TM_PBP2"/>
    <property type="match status" value="1"/>
</dbReference>
<evidence type="ECO:0000256" key="1">
    <source>
        <dbReference type="ARBA" id="ARBA00004651"/>
    </source>
</evidence>
<protein>
    <submittedName>
        <fullName evidence="9">ABC transporter permease</fullName>
    </submittedName>
</protein>
<dbReference type="Gene3D" id="1.10.3720.10">
    <property type="entry name" value="MetI-like"/>
    <property type="match status" value="1"/>
</dbReference>
<comment type="subcellular location">
    <subcellularLocation>
        <location evidence="1 7">Cell membrane</location>
        <topology evidence="1 7">Multi-pass membrane protein</topology>
    </subcellularLocation>
</comment>
<evidence type="ECO:0000256" key="6">
    <source>
        <dbReference type="ARBA" id="ARBA00023136"/>
    </source>
</evidence>
<keyword evidence="6 7" id="KW-0472">Membrane</keyword>
<dbReference type="KEGG" id="noj:EJ995_04915"/>
<dbReference type="SUPFAM" id="SSF161098">
    <property type="entry name" value="MetI-like"/>
    <property type="match status" value="1"/>
</dbReference>
<evidence type="ECO:0000256" key="2">
    <source>
        <dbReference type="ARBA" id="ARBA00022448"/>
    </source>
</evidence>
<dbReference type="PANTHER" id="PTHR43386:SF1">
    <property type="entry name" value="D,D-DIPEPTIDE TRANSPORT SYSTEM PERMEASE PROTEIN DDPC-RELATED"/>
    <property type="match status" value="1"/>
</dbReference>
<dbReference type="RefSeq" id="WP_126446212.1">
    <property type="nucleotide sequence ID" value="NZ_CP034549.1"/>
</dbReference>
<sequence>MATASQSLGKQALHKLRSSFWGVLSFSIIAFYAFLAVFAYALAPDDSPYANQMHLSIHSQPPGFTVDMIEVPNATNQESHFFSWWNGSNNENLEIPFAEVEMRDGTVFYRPYDVDDALMPFEPLQWKNVDGLDLVSFRESYTSQKTFLLGTDKYGRDLLSRMLIGARVSISIGFIAVLISLLIGIPLGAIAGYYGGKIDAAIMWIINVTWSIPTLLMVIAISIALGKGFFTVFIAVGLTMWVEVARVVRGQVIVAKEYQYVTAARALGFKNWRIIYRHILPNVLAPVIVISAANFAAAILIESGLSFLGLGAQPPIPSWGSMIKDHYQYIILDKAYLAIVPGVAIMTLVMAFMLFGNALRDALDVKSSS</sequence>
<dbReference type="InterPro" id="IPR035906">
    <property type="entry name" value="MetI-like_sf"/>
</dbReference>
<dbReference type="PROSITE" id="PS50928">
    <property type="entry name" value="ABC_TM1"/>
    <property type="match status" value="1"/>
</dbReference>
<feature type="transmembrane region" description="Helical" evidence="7">
    <location>
        <begin position="168"/>
        <end position="194"/>
    </location>
</feature>
<dbReference type="PANTHER" id="PTHR43386">
    <property type="entry name" value="OLIGOPEPTIDE TRANSPORT SYSTEM PERMEASE PROTEIN APPC"/>
    <property type="match status" value="1"/>
</dbReference>
<evidence type="ECO:0000256" key="5">
    <source>
        <dbReference type="ARBA" id="ARBA00022989"/>
    </source>
</evidence>
<proteinExistence type="inferred from homology"/>
<dbReference type="GO" id="GO:0055085">
    <property type="term" value="P:transmembrane transport"/>
    <property type="evidence" value="ECO:0007669"/>
    <property type="project" value="InterPro"/>
</dbReference>
<dbReference type="Pfam" id="PF00528">
    <property type="entry name" value="BPD_transp_1"/>
    <property type="match status" value="1"/>
</dbReference>